<keyword evidence="1" id="KW-1133">Transmembrane helix</keyword>
<dbReference type="PROSITE" id="PS50191">
    <property type="entry name" value="CRAL_TRIO"/>
    <property type="match status" value="1"/>
</dbReference>
<dbReference type="Proteomes" id="UP000717515">
    <property type="component" value="Unassembled WGS sequence"/>
</dbReference>
<proteinExistence type="predicted"/>
<comment type="subunit">
    <text evidence="1">Component of the mitochondrial contact site and cristae organizing system (MICOS) complex.</text>
</comment>
<feature type="transmembrane region" description="Helical" evidence="1">
    <location>
        <begin position="319"/>
        <end position="337"/>
    </location>
</feature>
<reference evidence="4" key="1">
    <citation type="submission" date="2021-07" db="EMBL/GenBank/DDBJ databases">
        <title>Draft genome of Mortierella alpina, strain LL118, isolated from an aspen leaf litter sample.</title>
        <authorList>
            <person name="Yang S."/>
            <person name="Vinatzer B.A."/>
        </authorList>
    </citation>
    <scope>NUCLEOTIDE SEQUENCE</scope>
    <source>
        <strain evidence="4">LL118</strain>
    </source>
</reference>
<keyword evidence="1" id="KW-0472">Membrane</keyword>
<dbReference type="Pfam" id="PF09769">
    <property type="entry name" value="ApoO"/>
    <property type="match status" value="1"/>
</dbReference>
<comment type="function">
    <text evidence="1">Component of the MICOS complex, a large protein complex of the mitochondrial inner membrane that plays crucial roles in the maintenance of crista junctions, inner membrane architecture, and formation of contact sites to the outer membrane.</text>
</comment>
<accession>A0A9P8CUX5</accession>
<dbReference type="InterPro" id="IPR019166">
    <property type="entry name" value="MIC26/MIC27"/>
</dbReference>
<dbReference type="PANTHER" id="PTHR46590">
    <property type="entry name" value="PHOSPHATIDYLINOSITOL TRANSFER PROTEIN CSR1-RELATED"/>
    <property type="match status" value="1"/>
</dbReference>
<evidence type="ECO:0000259" key="3">
    <source>
        <dbReference type="PROSITE" id="PS50191"/>
    </source>
</evidence>
<dbReference type="InterPro" id="IPR052432">
    <property type="entry name" value="PITP/CRAL-TRIO"/>
</dbReference>
<gene>
    <name evidence="4" type="ORF">KVV02_000104</name>
</gene>
<evidence type="ECO:0000313" key="5">
    <source>
        <dbReference type="Proteomes" id="UP000717515"/>
    </source>
</evidence>
<dbReference type="InterPro" id="IPR001251">
    <property type="entry name" value="CRAL-TRIO_dom"/>
</dbReference>
<keyword evidence="1" id="KW-0999">Mitochondrion inner membrane</keyword>
<comment type="caution">
    <text evidence="4">The sequence shown here is derived from an EMBL/GenBank/DDBJ whole genome shotgun (WGS) entry which is preliminary data.</text>
</comment>
<dbReference type="Gene3D" id="3.40.525.10">
    <property type="entry name" value="CRAL-TRIO lipid binding domain"/>
    <property type="match status" value="1"/>
</dbReference>
<dbReference type="SUPFAM" id="SSF52087">
    <property type="entry name" value="CRAL/TRIO domain"/>
    <property type="match status" value="1"/>
</dbReference>
<keyword evidence="1" id="KW-0812">Transmembrane</keyword>
<feature type="transmembrane region" description="Helical" evidence="1">
    <location>
        <begin position="342"/>
        <end position="361"/>
    </location>
</feature>
<dbReference type="PANTHER" id="PTHR46590:SF1">
    <property type="entry name" value="PHOSPHATIDYLINOSITOL TRANSFER PROTEIN CSR1"/>
    <property type="match status" value="1"/>
</dbReference>
<feature type="domain" description="CRAL-TRIO" evidence="3">
    <location>
        <begin position="1"/>
        <end position="117"/>
    </location>
</feature>
<comment type="subcellular location">
    <subcellularLocation>
        <location evidence="1">Mitochondrion inner membrane</location>
    </subcellularLocation>
</comment>
<dbReference type="AlphaFoldDB" id="A0A9P8CUX5"/>
<organism evidence="4 5">
    <name type="scientific">Mortierella alpina</name>
    <name type="common">Oleaginous fungus</name>
    <name type="synonym">Mortierella renispora</name>
    <dbReference type="NCBI Taxonomy" id="64518"/>
    <lineage>
        <taxon>Eukaryota</taxon>
        <taxon>Fungi</taxon>
        <taxon>Fungi incertae sedis</taxon>
        <taxon>Mucoromycota</taxon>
        <taxon>Mortierellomycotina</taxon>
        <taxon>Mortierellomycetes</taxon>
        <taxon>Mortierellales</taxon>
        <taxon>Mortierellaceae</taxon>
        <taxon>Mortierella</taxon>
    </lineage>
</organism>
<dbReference type="InterPro" id="IPR036865">
    <property type="entry name" value="CRAL-TRIO_dom_sf"/>
</dbReference>
<keyword evidence="1" id="KW-0496">Mitochondrion</keyword>
<evidence type="ECO:0000313" key="4">
    <source>
        <dbReference type="EMBL" id="KAG9320347.1"/>
    </source>
</evidence>
<feature type="region of interest" description="Disordered" evidence="2">
    <location>
        <begin position="467"/>
        <end position="493"/>
    </location>
</feature>
<dbReference type="Pfam" id="PF00650">
    <property type="entry name" value="CRAL_TRIO"/>
    <property type="match status" value="1"/>
</dbReference>
<sequence length="493" mass="56212">MEKFLVFFLECGRLLMHPGEEACLVVDLAGSSIGNVDYHLIKFTLYCIKHYYPGYVGLIVLLSPSRVLESMWKVIHHWLMPTTRSKIRLVHDPTELQMYIDTEKLPAAYGGKVQWQFEYIPPALGENDHLVENGLLKERAHQAWKVLMWKMETLMRMRVKCDEGLEVEEAIEAEIEETLIEIRWVFFQMRSYTCSKTMYERSEHPPLRYDGTVAWLYPHTKSLVAIGASVGLLTSTSVALAEGKERKQKLPIYDEPEPEMMVKEEPTRLDEVLRAARKETDRQILGMKYHMQMVTNKVVDLEKEAESSIKSVLVKEEEVMPAALYVIVAGFAGSIAASRRNILLRFLTPVAFSAMAFGYFFPASSNRLIAQANQSDLSKYIPQDLQKQIRDLSGQVSGNSTTTNNAQSTLTKAVEEVKQTAKEVKETLETKTDSAVVVAKETVEDVKEKVAELKQAVVAEVEKEKAKVEKKVEESDKEARLRKIREEDSRKRV</sequence>
<dbReference type="GO" id="GO:0042407">
    <property type="term" value="P:cristae formation"/>
    <property type="evidence" value="ECO:0007669"/>
    <property type="project" value="InterPro"/>
</dbReference>
<evidence type="ECO:0000256" key="1">
    <source>
        <dbReference type="RuleBase" id="RU363021"/>
    </source>
</evidence>
<name>A0A9P8CUX5_MORAP</name>
<protein>
    <recommendedName>
        <fullName evidence="1">MICOS complex subunit</fullName>
    </recommendedName>
</protein>
<dbReference type="EMBL" id="JAIFTL010000299">
    <property type="protein sequence ID" value="KAG9320347.1"/>
    <property type="molecule type" value="Genomic_DNA"/>
</dbReference>
<evidence type="ECO:0000256" key="2">
    <source>
        <dbReference type="SAM" id="MobiDB-lite"/>
    </source>
</evidence>
<dbReference type="GO" id="GO:0061617">
    <property type="term" value="C:MICOS complex"/>
    <property type="evidence" value="ECO:0007669"/>
    <property type="project" value="UniProtKB-UniRule"/>
</dbReference>
<dbReference type="CDD" id="cd00170">
    <property type="entry name" value="SEC14"/>
    <property type="match status" value="1"/>
</dbReference>